<dbReference type="GeneID" id="18933757"/>
<dbReference type="VEuPathDB" id="FungiDB:MELLADRAFT_85189"/>
<evidence type="ECO:0000313" key="3">
    <source>
        <dbReference type="Proteomes" id="UP000001072"/>
    </source>
</evidence>
<dbReference type="AlphaFoldDB" id="F4RHU7"/>
<dbReference type="InParanoid" id="F4RHU7"/>
<dbReference type="EMBL" id="GL883102">
    <property type="protein sequence ID" value="EGG08072.1"/>
    <property type="molecule type" value="Genomic_DNA"/>
</dbReference>
<proteinExistence type="predicted"/>
<accession>F4RHU7</accession>
<dbReference type="OrthoDB" id="2514884at2759"/>
<evidence type="ECO:0000256" key="1">
    <source>
        <dbReference type="SAM" id="MobiDB-lite"/>
    </source>
</evidence>
<gene>
    <name evidence="2" type="ORF">MELLADRAFT_85189</name>
</gene>
<feature type="compositionally biased region" description="Basic and acidic residues" evidence="1">
    <location>
        <begin position="531"/>
        <end position="545"/>
    </location>
</feature>
<reference evidence="3" key="1">
    <citation type="journal article" date="2011" name="Proc. Natl. Acad. Sci. U.S.A.">
        <title>Obligate biotrophy features unraveled by the genomic analysis of rust fungi.</title>
        <authorList>
            <person name="Duplessis S."/>
            <person name="Cuomo C.A."/>
            <person name="Lin Y.-C."/>
            <person name="Aerts A."/>
            <person name="Tisserant E."/>
            <person name="Veneault-Fourrey C."/>
            <person name="Joly D.L."/>
            <person name="Hacquard S."/>
            <person name="Amselem J."/>
            <person name="Cantarel B.L."/>
            <person name="Chiu R."/>
            <person name="Coutinho P.M."/>
            <person name="Feau N."/>
            <person name="Field M."/>
            <person name="Frey P."/>
            <person name="Gelhaye E."/>
            <person name="Goldberg J."/>
            <person name="Grabherr M.G."/>
            <person name="Kodira C.D."/>
            <person name="Kohler A."/>
            <person name="Kuees U."/>
            <person name="Lindquist E.A."/>
            <person name="Lucas S.M."/>
            <person name="Mago R."/>
            <person name="Mauceli E."/>
            <person name="Morin E."/>
            <person name="Murat C."/>
            <person name="Pangilinan J.L."/>
            <person name="Park R."/>
            <person name="Pearson M."/>
            <person name="Quesneville H."/>
            <person name="Rouhier N."/>
            <person name="Sakthikumar S."/>
            <person name="Salamov A.A."/>
            <person name="Schmutz J."/>
            <person name="Selles B."/>
            <person name="Shapiro H."/>
            <person name="Tanguay P."/>
            <person name="Tuskan G.A."/>
            <person name="Henrissat B."/>
            <person name="Van de Peer Y."/>
            <person name="Rouze P."/>
            <person name="Ellis J.G."/>
            <person name="Dodds P.N."/>
            <person name="Schein J.E."/>
            <person name="Zhong S."/>
            <person name="Hamelin R.C."/>
            <person name="Grigoriev I.V."/>
            <person name="Szabo L.J."/>
            <person name="Martin F."/>
        </authorList>
    </citation>
    <scope>NUCLEOTIDE SEQUENCE [LARGE SCALE GENOMIC DNA]</scope>
    <source>
        <strain evidence="3">98AG31 / pathotype 3-4-7</strain>
    </source>
</reference>
<dbReference type="RefSeq" id="XP_007408837.1">
    <property type="nucleotide sequence ID" value="XM_007408775.1"/>
</dbReference>
<dbReference type="KEGG" id="mlr:MELLADRAFT_85189"/>
<feature type="region of interest" description="Disordered" evidence="1">
    <location>
        <begin position="485"/>
        <end position="586"/>
    </location>
</feature>
<sequence>MLTTQLYYPKLVYERRINPQGFLKVELRQPTGFHCKGPRCRHQPIHSSHYYNPRRQPNKPLIGLRCPLDKESQGAFRTYSRNEYIQDICKLNNLQTCSISSDPSVQSSPSAHILKRTGDHLTKSMAEPKRTRLPCEGIHGISTHTGKSKPGNRKCTWQVCPDCCRPQREATGTQCYTHESAERAKATVVPNTQPFLETVLESAASGSTQATIQATLAESNTQRNEVDQSQLLGPAPPLHPLALSPATMRFYHLNRSQEEEAKRAEEAAEASCDKNISISLWFKADSDPISFMFASKSMKQYAISECEALIMFIKATDPHWNQCLRVYDVKADRWNISLVGTSIPMVTPLREALVCMTTVEDPKLCRGLTDLQERLVPVNRTSIRSTLDLLRTTPTNHQYTPGSISARSSSVVSSVSSQQYSTPEMTPVNIKEVNKRQARNTSLSAYPITKSPLASAMNHASENAIAVPDAQPVINVINPGTGPKFSRNIFNDNEPDSPPTQQTPNFFSSPITDLTGPDKQLANHINQSDYESDRSDSSRRGEETRPSMTGPPPPPQPVDTEPPTFRKKSKAKRRTRKTGLWPPPELPMKRMINWHAKHLSTPGKKQVWNDFFAADHDWNRTAMYRYIRWITIVTEERWDEWFRECKRNHVDTTFASAKLSFGEELADAW</sequence>
<dbReference type="Proteomes" id="UP000001072">
    <property type="component" value="Unassembled WGS sequence"/>
</dbReference>
<dbReference type="HOGENOM" id="CLU_413920_0_0_1"/>
<name>F4RHU7_MELLP</name>
<feature type="compositionally biased region" description="Polar residues" evidence="1">
    <location>
        <begin position="499"/>
        <end position="512"/>
    </location>
</feature>
<organism evidence="3">
    <name type="scientific">Melampsora larici-populina (strain 98AG31 / pathotype 3-4-7)</name>
    <name type="common">Poplar leaf rust fungus</name>
    <dbReference type="NCBI Taxonomy" id="747676"/>
    <lineage>
        <taxon>Eukaryota</taxon>
        <taxon>Fungi</taxon>
        <taxon>Dikarya</taxon>
        <taxon>Basidiomycota</taxon>
        <taxon>Pucciniomycotina</taxon>
        <taxon>Pucciniomycetes</taxon>
        <taxon>Pucciniales</taxon>
        <taxon>Melampsoraceae</taxon>
        <taxon>Melampsora</taxon>
    </lineage>
</organism>
<evidence type="ECO:0000313" key="2">
    <source>
        <dbReference type="EMBL" id="EGG08072.1"/>
    </source>
</evidence>
<keyword evidence="3" id="KW-1185">Reference proteome</keyword>
<protein>
    <submittedName>
        <fullName evidence="2">Uncharacterized protein</fullName>
    </submittedName>
</protein>
<feature type="compositionally biased region" description="Basic residues" evidence="1">
    <location>
        <begin position="565"/>
        <end position="577"/>
    </location>
</feature>